<reference evidence="2 3" key="1">
    <citation type="journal article" date="2018" name="Proc. Natl. Acad. Sci. U.S.A.">
        <title>Draft genome sequence of Camellia sinensis var. sinensis provides insights into the evolution of the tea genome and tea quality.</title>
        <authorList>
            <person name="Wei C."/>
            <person name="Yang H."/>
            <person name="Wang S."/>
            <person name="Zhao J."/>
            <person name="Liu C."/>
            <person name="Gao L."/>
            <person name="Xia E."/>
            <person name="Lu Y."/>
            <person name="Tai Y."/>
            <person name="She G."/>
            <person name="Sun J."/>
            <person name="Cao H."/>
            <person name="Tong W."/>
            <person name="Gao Q."/>
            <person name="Li Y."/>
            <person name="Deng W."/>
            <person name="Jiang X."/>
            <person name="Wang W."/>
            <person name="Chen Q."/>
            <person name="Zhang S."/>
            <person name="Li H."/>
            <person name="Wu J."/>
            <person name="Wang P."/>
            <person name="Li P."/>
            <person name="Shi C."/>
            <person name="Zheng F."/>
            <person name="Jian J."/>
            <person name="Huang B."/>
            <person name="Shan D."/>
            <person name="Shi M."/>
            <person name="Fang C."/>
            <person name="Yue Y."/>
            <person name="Li F."/>
            <person name="Li D."/>
            <person name="Wei S."/>
            <person name="Han B."/>
            <person name="Jiang C."/>
            <person name="Yin Y."/>
            <person name="Xia T."/>
            <person name="Zhang Z."/>
            <person name="Bennetzen J.L."/>
            <person name="Zhao S."/>
            <person name="Wan X."/>
        </authorList>
    </citation>
    <scope>NUCLEOTIDE SEQUENCE [LARGE SCALE GENOMIC DNA]</scope>
    <source>
        <strain evidence="3">cv. Shuchazao</strain>
        <tissue evidence="2">Leaf</tissue>
    </source>
</reference>
<organism evidence="2 3">
    <name type="scientific">Camellia sinensis var. sinensis</name>
    <name type="common">China tea</name>
    <dbReference type="NCBI Taxonomy" id="542762"/>
    <lineage>
        <taxon>Eukaryota</taxon>
        <taxon>Viridiplantae</taxon>
        <taxon>Streptophyta</taxon>
        <taxon>Embryophyta</taxon>
        <taxon>Tracheophyta</taxon>
        <taxon>Spermatophyta</taxon>
        <taxon>Magnoliopsida</taxon>
        <taxon>eudicotyledons</taxon>
        <taxon>Gunneridae</taxon>
        <taxon>Pentapetalae</taxon>
        <taxon>asterids</taxon>
        <taxon>Ericales</taxon>
        <taxon>Theaceae</taxon>
        <taxon>Camellia</taxon>
    </lineage>
</organism>
<sequence>MPCFGYYKRKQMGINMMRLEFTCLSFSVLLILMFIITNTSHCVDGFSRFGSFETGYASQTQMIRPVESTHGGFGGKKDEDGTSEPGTEVLNLERETEPRLPQSSDRDLCSNPQLWTPEPRSSIDDIVFPRRQGVAFSAIAPILSEDVDRE</sequence>
<gene>
    <name evidence="2" type="ORF">TEA_018054</name>
</gene>
<evidence type="ECO:0000313" key="3">
    <source>
        <dbReference type="Proteomes" id="UP000306102"/>
    </source>
</evidence>
<comment type="caution">
    <text evidence="2">The sequence shown here is derived from an EMBL/GenBank/DDBJ whole genome shotgun (WGS) entry which is preliminary data.</text>
</comment>
<feature type="compositionally biased region" description="Basic and acidic residues" evidence="1">
    <location>
        <begin position="91"/>
        <end position="108"/>
    </location>
</feature>
<name>A0A4S4EXY2_CAMSN</name>
<evidence type="ECO:0000256" key="1">
    <source>
        <dbReference type="SAM" id="MobiDB-lite"/>
    </source>
</evidence>
<dbReference type="Proteomes" id="UP000306102">
    <property type="component" value="Unassembled WGS sequence"/>
</dbReference>
<proteinExistence type="predicted"/>
<keyword evidence="3" id="KW-1185">Reference proteome</keyword>
<feature type="region of interest" description="Disordered" evidence="1">
    <location>
        <begin position="63"/>
        <end position="121"/>
    </location>
</feature>
<dbReference type="EMBL" id="SDRB02001139">
    <property type="protein sequence ID" value="THG21899.1"/>
    <property type="molecule type" value="Genomic_DNA"/>
</dbReference>
<dbReference type="AlphaFoldDB" id="A0A4S4EXY2"/>
<protein>
    <submittedName>
        <fullName evidence="2">Uncharacterized protein</fullName>
    </submittedName>
</protein>
<accession>A0A4S4EXY2</accession>
<evidence type="ECO:0000313" key="2">
    <source>
        <dbReference type="EMBL" id="THG21899.1"/>
    </source>
</evidence>